<dbReference type="EMBL" id="MU826409">
    <property type="protein sequence ID" value="KAJ7376198.1"/>
    <property type="molecule type" value="Genomic_DNA"/>
</dbReference>
<reference evidence="1" key="1">
    <citation type="submission" date="2023-01" db="EMBL/GenBank/DDBJ databases">
        <title>Genome assembly of the deep-sea coral Lophelia pertusa.</title>
        <authorList>
            <person name="Herrera S."/>
            <person name="Cordes E."/>
        </authorList>
    </citation>
    <scope>NUCLEOTIDE SEQUENCE</scope>
    <source>
        <strain evidence="1">USNM1676648</strain>
        <tissue evidence="1">Polyp</tissue>
    </source>
</reference>
<name>A0A9X0CVV5_9CNID</name>
<comment type="caution">
    <text evidence="1">The sequence shown here is derived from an EMBL/GenBank/DDBJ whole genome shotgun (WGS) entry which is preliminary data.</text>
</comment>
<evidence type="ECO:0000313" key="2">
    <source>
        <dbReference type="Proteomes" id="UP001163046"/>
    </source>
</evidence>
<keyword evidence="2" id="KW-1185">Reference proteome</keyword>
<dbReference type="Proteomes" id="UP001163046">
    <property type="component" value="Unassembled WGS sequence"/>
</dbReference>
<gene>
    <name evidence="1" type="ORF">OS493_036312</name>
</gene>
<dbReference type="AlphaFoldDB" id="A0A9X0CVV5"/>
<organism evidence="1 2">
    <name type="scientific">Desmophyllum pertusum</name>
    <dbReference type="NCBI Taxonomy" id="174260"/>
    <lineage>
        <taxon>Eukaryota</taxon>
        <taxon>Metazoa</taxon>
        <taxon>Cnidaria</taxon>
        <taxon>Anthozoa</taxon>
        <taxon>Hexacorallia</taxon>
        <taxon>Scleractinia</taxon>
        <taxon>Caryophylliina</taxon>
        <taxon>Caryophylliidae</taxon>
        <taxon>Desmophyllum</taxon>
    </lineage>
</organism>
<proteinExistence type="predicted"/>
<sequence>MAAVMAANPRYIKLHQYIEATGLKTLRNSIARLKRFLAARNITAHNFVLDILEVLCRENLPENLKLQLFIPTSRKGF</sequence>
<evidence type="ECO:0000313" key="1">
    <source>
        <dbReference type="EMBL" id="KAJ7376198.1"/>
    </source>
</evidence>
<accession>A0A9X0CVV5</accession>
<protein>
    <submittedName>
        <fullName evidence="1">Uncharacterized protein</fullName>
    </submittedName>
</protein>